<evidence type="ECO:0000256" key="1">
    <source>
        <dbReference type="SAM" id="Phobius"/>
    </source>
</evidence>
<protein>
    <submittedName>
        <fullName evidence="2">Uncharacterized protein</fullName>
    </submittedName>
</protein>
<evidence type="ECO:0000313" key="3">
    <source>
        <dbReference type="Proteomes" id="UP001175226"/>
    </source>
</evidence>
<dbReference type="EMBL" id="JAUEPT010000003">
    <property type="protein sequence ID" value="KAK0453656.1"/>
    <property type="molecule type" value="Genomic_DNA"/>
</dbReference>
<gene>
    <name evidence="2" type="ORF">EV421DRAFT_1765607</name>
</gene>
<comment type="caution">
    <text evidence="2">The sequence shown here is derived from an EMBL/GenBank/DDBJ whole genome shotgun (WGS) entry which is preliminary data.</text>
</comment>
<keyword evidence="1" id="KW-1133">Transmembrane helix</keyword>
<accession>A0AA39K5D5</accession>
<reference evidence="2" key="1">
    <citation type="submission" date="2023-06" db="EMBL/GenBank/DDBJ databases">
        <authorList>
            <consortium name="Lawrence Berkeley National Laboratory"/>
            <person name="Ahrendt S."/>
            <person name="Sahu N."/>
            <person name="Indic B."/>
            <person name="Wong-Bajracharya J."/>
            <person name="Merenyi Z."/>
            <person name="Ke H.-M."/>
            <person name="Monk M."/>
            <person name="Kocsube S."/>
            <person name="Drula E."/>
            <person name="Lipzen A."/>
            <person name="Balint B."/>
            <person name="Henrissat B."/>
            <person name="Andreopoulos B."/>
            <person name="Martin F.M."/>
            <person name="Harder C.B."/>
            <person name="Rigling D."/>
            <person name="Ford K.L."/>
            <person name="Foster G.D."/>
            <person name="Pangilinan J."/>
            <person name="Papanicolaou A."/>
            <person name="Barry K."/>
            <person name="LaButti K."/>
            <person name="Viragh M."/>
            <person name="Koriabine M."/>
            <person name="Yan M."/>
            <person name="Riley R."/>
            <person name="Champramary S."/>
            <person name="Plett K.L."/>
            <person name="Tsai I.J."/>
            <person name="Slot J."/>
            <person name="Sipos G."/>
            <person name="Plett J."/>
            <person name="Nagy L.G."/>
            <person name="Grigoriev I.V."/>
        </authorList>
    </citation>
    <scope>NUCLEOTIDE SEQUENCE</scope>
    <source>
        <strain evidence="2">FPL87.14</strain>
    </source>
</reference>
<proteinExistence type="predicted"/>
<name>A0AA39K5D5_9AGAR</name>
<keyword evidence="1" id="KW-0812">Transmembrane</keyword>
<organism evidence="2 3">
    <name type="scientific">Armillaria borealis</name>
    <dbReference type="NCBI Taxonomy" id="47425"/>
    <lineage>
        <taxon>Eukaryota</taxon>
        <taxon>Fungi</taxon>
        <taxon>Dikarya</taxon>
        <taxon>Basidiomycota</taxon>
        <taxon>Agaricomycotina</taxon>
        <taxon>Agaricomycetes</taxon>
        <taxon>Agaricomycetidae</taxon>
        <taxon>Agaricales</taxon>
        <taxon>Marasmiineae</taxon>
        <taxon>Physalacriaceae</taxon>
        <taxon>Armillaria</taxon>
    </lineage>
</organism>
<keyword evidence="1" id="KW-0472">Membrane</keyword>
<evidence type="ECO:0000313" key="2">
    <source>
        <dbReference type="EMBL" id="KAK0453656.1"/>
    </source>
</evidence>
<sequence>MSTSYLPHVLYSMAIMSLSVHLVYQKHSMRQEKGRVTGQISILEDVVTQLRSGEHLSREELQRLKKLAMPSLEKEEKEEITWKEALLGKKDIKIPSRTDDDSAKP</sequence>
<feature type="transmembrane region" description="Helical" evidence="1">
    <location>
        <begin position="6"/>
        <end position="24"/>
    </location>
</feature>
<keyword evidence="3" id="KW-1185">Reference proteome</keyword>
<dbReference type="AlphaFoldDB" id="A0AA39K5D5"/>
<dbReference type="Proteomes" id="UP001175226">
    <property type="component" value="Unassembled WGS sequence"/>
</dbReference>